<sequence>METRPESPQPQGDPRWVAMVYQPSSASWRVCAQSPHRSPVQYALGEMAHTVRARGGDPVISLWGPKDGGWHRYDTAAAPPVPTPKAAADAPEAPSTHTRRMDGRRRQVLLAGLTKAGLYDLAPDDLTAVEALVDSLDETTVRRVAHWLASASGADQAG</sequence>
<comment type="caution">
    <text evidence="2">The sequence shown here is derived from an EMBL/GenBank/DDBJ whole genome shotgun (WGS) entry which is preliminary data.</text>
</comment>
<organism evidence="2 3">
    <name type="scientific">Streptomyces cylindrosporus</name>
    <dbReference type="NCBI Taxonomy" id="2927583"/>
    <lineage>
        <taxon>Bacteria</taxon>
        <taxon>Bacillati</taxon>
        <taxon>Actinomycetota</taxon>
        <taxon>Actinomycetes</taxon>
        <taxon>Kitasatosporales</taxon>
        <taxon>Streptomycetaceae</taxon>
        <taxon>Streptomyces</taxon>
    </lineage>
</organism>
<evidence type="ECO:0000313" key="2">
    <source>
        <dbReference type="EMBL" id="MCI3274734.1"/>
    </source>
</evidence>
<protein>
    <submittedName>
        <fullName evidence="2">Uncharacterized protein</fullName>
    </submittedName>
</protein>
<proteinExistence type="predicted"/>
<evidence type="ECO:0000313" key="3">
    <source>
        <dbReference type="Proteomes" id="UP001165269"/>
    </source>
</evidence>
<feature type="region of interest" description="Disordered" evidence="1">
    <location>
        <begin position="71"/>
        <end position="103"/>
    </location>
</feature>
<name>A0ABS9YBY5_9ACTN</name>
<keyword evidence="3" id="KW-1185">Reference proteome</keyword>
<dbReference type="RefSeq" id="WP_242768442.1">
    <property type="nucleotide sequence ID" value="NZ_JALDAY010000008.1"/>
</dbReference>
<dbReference type="Proteomes" id="UP001165269">
    <property type="component" value="Unassembled WGS sequence"/>
</dbReference>
<evidence type="ECO:0000256" key="1">
    <source>
        <dbReference type="SAM" id="MobiDB-lite"/>
    </source>
</evidence>
<dbReference type="EMBL" id="JALDAY010000008">
    <property type="protein sequence ID" value="MCI3274734.1"/>
    <property type="molecule type" value="Genomic_DNA"/>
</dbReference>
<accession>A0ABS9YBY5</accession>
<reference evidence="2" key="1">
    <citation type="submission" date="2022-03" db="EMBL/GenBank/DDBJ databases">
        <title>Streptomyces 7R015 and 7R016 isolated from Barleria lupulina in Thailand.</title>
        <authorList>
            <person name="Kanchanasin P."/>
            <person name="Phongsopitanun W."/>
            <person name="Tanasupawat S."/>
        </authorList>
    </citation>
    <scope>NUCLEOTIDE SEQUENCE</scope>
    <source>
        <strain evidence="2">7R015</strain>
    </source>
</reference>
<gene>
    <name evidence="2" type="ORF">MQP27_26975</name>
</gene>